<evidence type="ECO:0000256" key="4">
    <source>
        <dbReference type="ARBA" id="ARBA00023004"/>
    </source>
</evidence>
<dbReference type="GO" id="GO:0046872">
    <property type="term" value="F:metal ion binding"/>
    <property type="evidence" value="ECO:0007669"/>
    <property type="project" value="UniProtKB-KW"/>
</dbReference>
<reference evidence="6 7" key="2">
    <citation type="submission" date="2015-01" db="EMBL/GenBank/DDBJ databases">
        <authorList>
            <consortium name="NBRP consortium"/>
            <person name="Sawabe T."/>
            <person name="Meirelles P."/>
            <person name="Feng G."/>
            <person name="Sayaka M."/>
            <person name="Hattori M."/>
            <person name="Ohkuma M."/>
        </authorList>
    </citation>
    <scope>NUCLEOTIDE SEQUENCE [LARGE SCALE GENOMIC DNA]</scope>
    <source>
        <strain evidence="7">JCM 19231</strain>
    </source>
</reference>
<keyword evidence="1" id="KW-0349">Heme</keyword>
<keyword evidence="2" id="KW-0479">Metal-binding</keyword>
<keyword evidence="4" id="KW-0408">Iron</keyword>
<dbReference type="PANTHER" id="PTHR43809">
    <property type="entry name" value="NITRITE REDUCTASE (NADH) LARGE SUBUNIT"/>
    <property type="match status" value="1"/>
</dbReference>
<dbReference type="EMBL" id="BBRZ01000113">
    <property type="protein sequence ID" value="GAM58925.1"/>
    <property type="molecule type" value="Genomic_DNA"/>
</dbReference>
<keyword evidence="5" id="KW-0411">Iron-sulfur</keyword>
<evidence type="ECO:0000256" key="5">
    <source>
        <dbReference type="ARBA" id="ARBA00023014"/>
    </source>
</evidence>
<name>A0A0B8NWL3_9VIBR</name>
<accession>A0A0B8NWL3</accession>
<gene>
    <name evidence="6" type="ORF">JCM19231_4142</name>
</gene>
<sequence length="92" mass="10897">MDYLKQVVIEDKLGVCEELEKEMASNIAKYQCEWKTTIESPEKLKRFSHFINSDQRDEKLKFISMREQKIPKSFEPSAEERIPVLELTSNDE</sequence>
<dbReference type="Proteomes" id="UP000031671">
    <property type="component" value="Unassembled WGS sequence"/>
</dbReference>
<dbReference type="InterPro" id="IPR052034">
    <property type="entry name" value="NasD-like"/>
</dbReference>
<dbReference type="AlphaFoldDB" id="A0A0B8NWL3"/>
<reference evidence="6 7" key="1">
    <citation type="submission" date="2015-01" db="EMBL/GenBank/DDBJ databases">
        <title>Vibrio sp. C1 JCM 19231 whole genome shotgun sequence.</title>
        <authorList>
            <person name="Sawabe T."/>
            <person name="Meirelles P."/>
            <person name="Feng G."/>
            <person name="Sayaka M."/>
            <person name="Hattori M."/>
            <person name="Ohkuma M."/>
        </authorList>
    </citation>
    <scope>NUCLEOTIDE SEQUENCE [LARGE SCALE GENOMIC DNA]</scope>
    <source>
        <strain evidence="7">JCM 19231</strain>
    </source>
</reference>
<comment type="caution">
    <text evidence="6">The sequence shown here is derived from an EMBL/GenBank/DDBJ whole genome shotgun (WGS) entry which is preliminary data.</text>
</comment>
<evidence type="ECO:0000256" key="2">
    <source>
        <dbReference type="ARBA" id="ARBA00022723"/>
    </source>
</evidence>
<organism evidence="6 7">
    <name type="scientific">Vibrio ishigakensis</name>
    <dbReference type="NCBI Taxonomy" id="1481914"/>
    <lineage>
        <taxon>Bacteria</taxon>
        <taxon>Pseudomonadati</taxon>
        <taxon>Pseudomonadota</taxon>
        <taxon>Gammaproteobacteria</taxon>
        <taxon>Vibrionales</taxon>
        <taxon>Vibrionaceae</taxon>
        <taxon>Vibrio</taxon>
    </lineage>
</organism>
<evidence type="ECO:0000313" key="6">
    <source>
        <dbReference type="EMBL" id="GAM58925.1"/>
    </source>
</evidence>
<dbReference type="GO" id="GO:0051536">
    <property type="term" value="F:iron-sulfur cluster binding"/>
    <property type="evidence" value="ECO:0007669"/>
    <property type="project" value="UniProtKB-KW"/>
</dbReference>
<proteinExistence type="predicted"/>
<protein>
    <submittedName>
        <fullName evidence="6">Nitrite reductase (NAD(P)H) large subunit</fullName>
        <ecNumber evidence="6">1.7.1.4</ecNumber>
    </submittedName>
</protein>
<keyword evidence="7" id="KW-1185">Reference proteome</keyword>
<evidence type="ECO:0000256" key="1">
    <source>
        <dbReference type="ARBA" id="ARBA00022617"/>
    </source>
</evidence>
<dbReference type="EC" id="1.7.1.4" evidence="6"/>
<keyword evidence="3 6" id="KW-0560">Oxidoreductase</keyword>
<evidence type="ECO:0000313" key="7">
    <source>
        <dbReference type="Proteomes" id="UP000031671"/>
    </source>
</evidence>
<dbReference type="GO" id="GO:0008942">
    <property type="term" value="F:nitrite reductase [NAD(P)H] activity"/>
    <property type="evidence" value="ECO:0007669"/>
    <property type="project" value="UniProtKB-EC"/>
</dbReference>
<evidence type="ECO:0000256" key="3">
    <source>
        <dbReference type="ARBA" id="ARBA00023002"/>
    </source>
</evidence>
<dbReference type="PANTHER" id="PTHR43809:SF1">
    <property type="entry name" value="NITRITE REDUCTASE (NADH) LARGE SUBUNIT"/>
    <property type="match status" value="1"/>
</dbReference>